<dbReference type="Pfam" id="PF02142">
    <property type="entry name" value="MGS"/>
    <property type="match status" value="1"/>
</dbReference>
<protein>
    <recommendedName>
        <fullName evidence="2">Methylglyoxal synthase</fullName>
        <shortName evidence="2">MGS</shortName>
        <ecNumber evidence="2">4.2.3.3</ecNumber>
    </recommendedName>
</protein>
<evidence type="ECO:0000256" key="3">
    <source>
        <dbReference type="PIRSR" id="PIRSR006614-1"/>
    </source>
</evidence>
<dbReference type="RefSeq" id="WP_085092102.1">
    <property type="nucleotide sequence ID" value="NZ_FXAK01000010.1"/>
</dbReference>
<comment type="function">
    <text evidence="2">Catalyzes the formation of methylglyoxal from dihydroxyacetone phosphate.</text>
</comment>
<dbReference type="Gene3D" id="3.40.50.1380">
    <property type="entry name" value="Methylglyoxal synthase-like domain"/>
    <property type="match status" value="1"/>
</dbReference>
<evidence type="ECO:0000259" key="4">
    <source>
        <dbReference type="PROSITE" id="PS51855"/>
    </source>
</evidence>
<feature type="binding site" evidence="2">
    <location>
        <position position="103"/>
    </location>
    <ligand>
        <name>substrate</name>
    </ligand>
</feature>
<dbReference type="PIRSF" id="PIRSF006614">
    <property type="entry name" value="Methylglyox_syn"/>
    <property type="match status" value="1"/>
</dbReference>
<dbReference type="AlphaFoldDB" id="A0A1X7HRF5"/>
<reference evidence="5 6" key="1">
    <citation type="submission" date="2017-04" db="EMBL/GenBank/DDBJ databases">
        <authorList>
            <person name="Afonso C.L."/>
            <person name="Miller P.J."/>
            <person name="Scott M.A."/>
            <person name="Spackman E."/>
            <person name="Goraichik I."/>
            <person name="Dimitrov K.M."/>
            <person name="Suarez D.L."/>
            <person name="Swayne D.E."/>
        </authorList>
    </citation>
    <scope>NUCLEOTIDE SEQUENCE [LARGE SCALE GENOMIC DNA]</scope>
    <source>
        <strain evidence="5 6">A2P</strain>
    </source>
</reference>
<dbReference type="InterPro" id="IPR011607">
    <property type="entry name" value="MGS-like_dom"/>
</dbReference>
<organism evidence="5 6">
    <name type="scientific">Azospirillum oryzae</name>
    <dbReference type="NCBI Taxonomy" id="286727"/>
    <lineage>
        <taxon>Bacteria</taxon>
        <taxon>Pseudomonadati</taxon>
        <taxon>Pseudomonadota</taxon>
        <taxon>Alphaproteobacteria</taxon>
        <taxon>Rhodospirillales</taxon>
        <taxon>Azospirillaceae</taxon>
        <taxon>Azospirillum</taxon>
    </lineage>
</organism>
<dbReference type="OrthoDB" id="9787147at2"/>
<sequence length="156" mass="16797">MTTQHSGQRSGQQPRKRIALVAHDARKADLIAWIGANIAALDGHAYWATGTTGQKVRDAHPGLDVTPLKSGPLGGDQQIGAMIAEGRIDLLVFFVDPMTAQPHDVDVKALTRLATLYNIPMACNEATADMIVSSPHFAGGYTPRAACFTEYETRKL</sequence>
<accession>A0A1X7HRF5</accession>
<dbReference type="HAMAP" id="MF_00549">
    <property type="entry name" value="Methylglyoxal_synth"/>
    <property type="match status" value="1"/>
</dbReference>
<feature type="domain" description="MGS-like" evidence="4">
    <location>
        <begin position="10"/>
        <end position="156"/>
    </location>
</feature>
<dbReference type="NCBIfam" id="NF003559">
    <property type="entry name" value="PRK05234.1"/>
    <property type="match status" value="1"/>
</dbReference>
<dbReference type="EMBL" id="FXAK01000010">
    <property type="protein sequence ID" value="SMF91634.1"/>
    <property type="molecule type" value="Genomic_DNA"/>
</dbReference>
<evidence type="ECO:0000313" key="5">
    <source>
        <dbReference type="EMBL" id="SMF91634.1"/>
    </source>
</evidence>
<dbReference type="SMART" id="SM00851">
    <property type="entry name" value="MGS"/>
    <property type="match status" value="1"/>
</dbReference>
<evidence type="ECO:0000256" key="1">
    <source>
        <dbReference type="ARBA" id="ARBA00006287"/>
    </source>
</evidence>
<dbReference type="PROSITE" id="PS01335">
    <property type="entry name" value="METHYLGLYOXAL_SYNTH"/>
    <property type="match status" value="1"/>
</dbReference>
<feature type="binding site" evidence="2">
    <location>
        <position position="27"/>
    </location>
    <ligand>
        <name>substrate</name>
    </ligand>
</feature>
<feature type="binding site" evidence="2">
    <location>
        <position position="23"/>
    </location>
    <ligand>
        <name>substrate</name>
    </ligand>
</feature>
<dbReference type="PROSITE" id="PS51855">
    <property type="entry name" value="MGS"/>
    <property type="match status" value="1"/>
</dbReference>
<dbReference type="PANTHER" id="PTHR30492:SF0">
    <property type="entry name" value="METHYLGLYOXAL SYNTHASE"/>
    <property type="match status" value="1"/>
</dbReference>
<keyword evidence="2" id="KW-0456">Lyase</keyword>
<dbReference type="GO" id="GO:0008929">
    <property type="term" value="F:methylglyoxal synthase activity"/>
    <property type="evidence" value="ECO:0007669"/>
    <property type="project" value="UniProtKB-UniRule"/>
</dbReference>
<dbReference type="InterPro" id="IPR018148">
    <property type="entry name" value="Methylglyoxal_synth_AS"/>
</dbReference>
<feature type="active site" description="Proton donor/acceptor" evidence="2 3">
    <location>
        <position position="76"/>
    </location>
</feature>
<dbReference type="InterPro" id="IPR036914">
    <property type="entry name" value="MGS-like_dom_sf"/>
</dbReference>
<name>A0A1X7HRF5_9PROT</name>
<dbReference type="InterPro" id="IPR004363">
    <property type="entry name" value="Methylgl_synth"/>
</dbReference>
<dbReference type="PANTHER" id="PTHR30492">
    <property type="entry name" value="METHYLGLYOXAL SYNTHASE"/>
    <property type="match status" value="1"/>
</dbReference>
<evidence type="ECO:0000313" key="6">
    <source>
        <dbReference type="Proteomes" id="UP000192936"/>
    </source>
</evidence>
<dbReference type="GO" id="GO:0019242">
    <property type="term" value="P:methylglyoxal biosynthetic process"/>
    <property type="evidence" value="ECO:0007669"/>
    <property type="project" value="UniProtKB-UniRule"/>
</dbReference>
<feature type="binding site" evidence="2">
    <location>
        <begin position="49"/>
        <end position="52"/>
    </location>
    <ligand>
        <name>substrate</name>
    </ligand>
</feature>
<dbReference type="STRING" id="286727.SAMN02982917_0307"/>
<gene>
    <name evidence="2" type="primary">mgsA</name>
    <name evidence="5" type="ORF">SAMN02982917_0307</name>
</gene>
<comment type="similarity">
    <text evidence="1 2">Belongs to the methylglyoxal synthase family.</text>
</comment>
<dbReference type="NCBIfam" id="TIGR00160">
    <property type="entry name" value="MGSA"/>
    <property type="match status" value="1"/>
</dbReference>
<feature type="binding site" evidence="2">
    <location>
        <begin position="70"/>
        <end position="71"/>
    </location>
    <ligand>
        <name>substrate</name>
    </ligand>
</feature>
<evidence type="ECO:0000256" key="2">
    <source>
        <dbReference type="HAMAP-Rule" id="MF_00549"/>
    </source>
</evidence>
<dbReference type="EC" id="4.2.3.3" evidence="2"/>
<dbReference type="GO" id="GO:0005829">
    <property type="term" value="C:cytosol"/>
    <property type="evidence" value="ECO:0007669"/>
    <property type="project" value="TreeGrafter"/>
</dbReference>
<dbReference type="SUPFAM" id="SSF52335">
    <property type="entry name" value="Methylglyoxal synthase-like"/>
    <property type="match status" value="1"/>
</dbReference>
<dbReference type="CDD" id="cd01422">
    <property type="entry name" value="MGS"/>
    <property type="match status" value="1"/>
</dbReference>
<comment type="catalytic activity">
    <reaction evidence="2">
        <text>dihydroxyacetone phosphate = methylglyoxal + phosphate</text>
        <dbReference type="Rhea" id="RHEA:17937"/>
        <dbReference type="ChEBI" id="CHEBI:17158"/>
        <dbReference type="ChEBI" id="CHEBI:43474"/>
        <dbReference type="ChEBI" id="CHEBI:57642"/>
        <dbReference type="EC" id="4.2.3.3"/>
    </reaction>
</comment>
<proteinExistence type="inferred from homology"/>
<dbReference type="Proteomes" id="UP000192936">
    <property type="component" value="Unassembled WGS sequence"/>
</dbReference>